<dbReference type="GeneID" id="20087902"/>
<dbReference type="AlphaFoldDB" id="A0A024TR15"/>
<sequence>MVPAALRPGHEENSKPCATQERFADIPHGAAVCFLPTAIACAAPRKPATATHGYATTIARWTPWTHVLWSVHGSFVAIPKSFRGFESAPVGWEASDCFDRDGNHPATVHGRNTVRRFICTAPEATFMR</sequence>
<gene>
    <name evidence="1" type="ORF">H310_10852</name>
</gene>
<reference evidence="1" key="1">
    <citation type="submission" date="2013-12" db="EMBL/GenBank/DDBJ databases">
        <title>The Genome Sequence of Aphanomyces invadans NJM9701.</title>
        <authorList>
            <consortium name="The Broad Institute Genomics Platform"/>
            <person name="Russ C."/>
            <person name="Tyler B."/>
            <person name="van West P."/>
            <person name="Dieguez-Uribeondo J."/>
            <person name="Young S.K."/>
            <person name="Zeng Q."/>
            <person name="Gargeya S."/>
            <person name="Fitzgerald M."/>
            <person name="Abouelleil A."/>
            <person name="Alvarado L."/>
            <person name="Chapman S.B."/>
            <person name="Gainer-Dewar J."/>
            <person name="Goldberg J."/>
            <person name="Griggs A."/>
            <person name="Gujja S."/>
            <person name="Hansen M."/>
            <person name="Howarth C."/>
            <person name="Imamovic A."/>
            <person name="Ireland A."/>
            <person name="Larimer J."/>
            <person name="McCowan C."/>
            <person name="Murphy C."/>
            <person name="Pearson M."/>
            <person name="Poon T.W."/>
            <person name="Priest M."/>
            <person name="Roberts A."/>
            <person name="Saif S."/>
            <person name="Shea T."/>
            <person name="Sykes S."/>
            <person name="Wortman J."/>
            <person name="Nusbaum C."/>
            <person name="Birren B."/>
        </authorList>
    </citation>
    <scope>NUCLEOTIDE SEQUENCE [LARGE SCALE GENOMIC DNA]</scope>
    <source>
        <strain evidence="1">NJM9701</strain>
    </source>
</reference>
<accession>A0A024TR15</accession>
<dbReference type="VEuPathDB" id="FungiDB:H310_10852"/>
<evidence type="ECO:0000313" key="1">
    <source>
        <dbReference type="EMBL" id="ETV95797.1"/>
    </source>
</evidence>
<organism evidence="1">
    <name type="scientific">Aphanomyces invadans</name>
    <dbReference type="NCBI Taxonomy" id="157072"/>
    <lineage>
        <taxon>Eukaryota</taxon>
        <taxon>Sar</taxon>
        <taxon>Stramenopiles</taxon>
        <taxon>Oomycota</taxon>
        <taxon>Saprolegniomycetes</taxon>
        <taxon>Saprolegniales</taxon>
        <taxon>Verrucalvaceae</taxon>
        <taxon>Aphanomyces</taxon>
    </lineage>
</organism>
<proteinExistence type="predicted"/>
<dbReference type="RefSeq" id="XP_008875548.1">
    <property type="nucleotide sequence ID" value="XM_008877326.1"/>
</dbReference>
<protein>
    <submittedName>
        <fullName evidence="1">Uncharacterized protein</fullName>
    </submittedName>
</protein>
<name>A0A024TR15_9STRA</name>
<dbReference type="EMBL" id="KI913979">
    <property type="protein sequence ID" value="ETV95797.1"/>
    <property type="molecule type" value="Genomic_DNA"/>
</dbReference>